<dbReference type="STRING" id="1317125.SAMN05444128_3688"/>
<keyword evidence="2" id="KW-1185">Reference proteome</keyword>
<sequence>MNTLVSSVAHSVFNNKGAFALLLGSDVAEGAGILTAGDIASDLIRQIAVLEDSGCEPNPENWFVERFGVKPGYASLLEPLANTETERHNLLRRYFEPSEAELEQGLKKPTLAHQTIARLVSKGYVRVILTTTLDRLMENALRCIGIEPVVISCPGHIVNSLPIVHAKVTVIKINGDYIDSSFLNAKSEADKYEERLSELLRYVSDNFGLISCGWSAESDSVLKEALETSNKFRFSNYFTYTDKVGNELEELAYIRRGKAVRMTNADSFFKELHEKIETLESARPSNLSNLQLAVARLKEYIAQEDKFIPLHDLIRVEVDQLNKSFDALPLNAIPTREEIKARVNYYFKQTSALSGLFVNGVYWGTEKHHSIWLNSLACFTSEKERASEEGVWHDLETLPGLILLYSIGLASILKKDFRLLSSMFSMTSYVKHGEAPILDHVHVAKVLDYDTLRDALGNRQLVPMSELLFSELKPLFNSFLPHSKDYENLFDRFEYLLALSHTKIIGKGRTPVGRFGYRVKQNGVKHPFEQIASEISSHAEGSSLFSPSLFVDITDLKHTEKKFKEYFDKLSGYYF</sequence>
<evidence type="ECO:0000313" key="1">
    <source>
        <dbReference type="EMBL" id="SIT94641.1"/>
    </source>
</evidence>
<name>A0A1R3XRY6_9BACT</name>
<dbReference type="Proteomes" id="UP000187181">
    <property type="component" value="Unassembled WGS sequence"/>
</dbReference>
<dbReference type="RefSeq" id="WP_076671895.1">
    <property type="nucleotide sequence ID" value="NZ_FTPP01000004.1"/>
</dbReference>
<proteinExistence type="predicted"/>
<dbReference type="EMBL" id="FTPP01000004">
    <property type="protein sequence ID" value="SIT94641.1"/>
    <property type="molecule type" value="Genomic_DNA"/>
</dbReference>
<dbReference type="AlphaFoldDB" id="A0A1R3XRY6"/>
<gene>
    <name evidence="1" type="ORF">SAMN05444128_3688</name>
</gene>
<evidence type="ECO:0008006" key="3">
    <source>
        <dbReference type="Google" id="ProtNLM"/>
    </source>
</evidence>
<dbReference type="OrthoDB" id="530017at2"/>
<reference evidence="2" key="1">
    <citation type="submission" date="2017-01" db="EMBL/GenBank/DDBJ databases">
        <authorList>
            <person name="Varghese N."/>
            <person name="Submissions S."/>
        </authorList>
    </citation>
    <scope>NUCLEOTIDE SEQUENCE [LARGE SCALE GENOMIC DNA]</scope>
    <source>
        <strain evidence="2">LP100</strain>
    </source>
</reference>
<protein>
    <recommendedName>
        <fullName evidence="3">SIR2-like domain-containing protein</fullName>
    </recommendedName>
</protein>
<evidence type="ECO:0000313" key="2">
    <source>
        <dbReference type="Proteomes" id="UP000187181"/>
    </source>
</evidence>
<accession>A0A1R3XRY6</accession>
<organism evidence="1 2">
    <name type="scientific">Pontibacter indicus</name>
    <dbReference type="NCBI Taxonomy" id="1317125"/>
    <lineage>
        <taxon>Bacteria</taxon>
        <taxon>Pseudomonadati</taxon>
        <taxon>Bacteroidota</taxon>
        <taxon>Cytophagia</taxon>
        <taxon>Cytophagales</taxon>
        <taxon>Hymenobacteraceae</taxon>
        <taxon>Pontibacter</taxon>
    </lineage>
</organism>